<evidence type="ECO:0000313" key="12">
    <source>
        <dbReference type="EMBL" id="OGE01360.1"/>
    </source>
</evidence>
<accession>A0A1F5HBA1</accession>
<dbReference type="GO" id="GO:0030170">
    <property type="term" value="F:pyridoxal phosphate binding"/>
    <property type="evidence" value="ECO:0007669"/>
    <property type="project" value="UniProtKB-UniRule"/>
</dbReference>
<feature type="domain" description="Aminotransferase class V" evidence="11">
    <location>
        <begin position="5"/>
        <end position="367"/>
    </location>
</feature>
<dbReference type="PANTHER" id="PTHR11601:SF34">
    <property type="entry name" value="CYSTEINE DESULFURASE"/>
    <property type="match status" value="1"/>
</dbReference>
<dbReference type="AlphaFoldDB" id="A0A1F5HBA1"/>
<dbReference type="SUPFAM" id="SSF53383">
    <property type="entry name" value="PLP-dependent transferases"/>
    <property type="match status" value="1"/>
</dbReference>
<feature type="binding site" evidence="9">
    <location>
        <position position="152"/>
    </location>
    <ligand>
        <name>pyridoxal 5'-phosphate</name>
        <dbReference type="ChEBI" id="CHEBI:597326"/>
    </ligand>
</feature>
<proteinExistence type="inferred from homology"/>
<dbReference type="STRING" id="1797737.A2196_04390"/>
<dbReference type="GO" id="GO:0051537">
    <property type="term" value="F:2 iron, 2 sulfur cluster binding"/>
    <property type="evidence" value="ECO:0007669"/>
    <property type="project" value="UniProtKB-UniRule"/>
</dbReference>
<dbReference type="InterPro" id="IPR000192">
    <property type="entry name" value="Aminotrans_V_dom"/>
</dbReference>
<dbReference type="NCBIfam" id="NF002806">
    <property type="entry name" value="PRK02948.1"/>
    <property type="match status" value="1"/>
</dbReference>
<comment type="pathway">
    <text evidence="9">Cofactor biosynthesis; iron-sulfur cluster biosynthesis.</text>
</comment>
<evidence type="ECO:0000256" key="7">
    <source>
        <dbReference type="ARBA" id="ARBA00023014"/>
    </source>
</evidence>
<dbReference type="EC" id="2.8.1.7" evidence="9"/>
<keyword evidence="7 9" id="KW-0411">Iron-sulfur</keyword>
<dbReference type="Pfam" id="PF00266">
    <property type="entry name" value="Aminotran_5"/>
    <property type="match status" value="1"/>
</dbReference>
<dbReference type="InterPro" id="IPR015424">
    <property type="entry name" value="PyrdxlP-dep_Trfase"/>
</dbReference>
<feature type="binding site" evidence="9">
    <location>
        <begin position="200"/>
        <end position="202"/>
    </location>
    <ligand>
        <name>pyridoxal 5'-phosphate</name>
        <dbReference type="ChEBI" id="CHEBI:597326"/>
    </ligand>
</feature>
<dbReference type="HAMAP" id="MF_00331">
    <property type="entry name" value="Cys_desulf_IscS"/>
    <property type="match status" value="1"/>
</dbReference>
<dbReference type="GO" id="GO:1990221">
    <property type="term" value="C:L-cysteine desulfurase complex"/>
    <property type="evidence" value="ECO:0007669"/>
    <property type="project" value="UniProtKB-ARBA"/>
</dbReference>
<evidence type="ECO:0000256" key="6">
    <source>
        <dbReference type="ARBA" id="ARBA00023004"/>
    </source>
</evidence>
<protein>
    <recommendedName>
        <fullName evidence="9">Cysteine desulfurase IscS</fullName>
        <ecNumber evidence="9">2.8.1.7</ecNumber>
    </recommendedName>
</protein>
<dbReference type="InterPro" id="IPR015421">
    <property type="entry name" value="PyrdxlP-dep_Trfase_major"/>
</dbReference>
<dbReference type="FunFam" id="3.40.640.10:FF:000084">
    <property type="entry name" value="IscS-like cysteine desulfurase"/>
    <property type="match status" value="1"/>
</dbReference>
<dbReference type="EMBL" id="MFCA01000028">
    <property type="protein sequence ID" value="OGE01360.1"/>
    <property type="molecule type" value="Genomic_DNA"/>
</dbReference>
<evidence type="ECO:0000256" key="4">
    <source>
        <dbReference type="ARBA" id="ARBA00022723"/>
    </source>
</evidence>
<dbReference type="UniPathway" id="UPA00266"/>
<feature type="binding site" evidence="9">
    <location>
        <position position="180"/>
    </location>
    <ligand>
        <name>pyridoxal 5'-phosphate</name>
        <dbReference type="ChEBI" id="CHEBI:597326"/>
    </ligand>
</feature>
<name>A0A1F5HBA1_9BACT</name>
<evidence type="ECO:0000259" key="11">
    <source>
        <dbReference type="Pfam" id="PF00266"/>
    </source>
</evidence>
<dbReference type="Proteomes" id="UP000176751">
    <property type="component" value="Unassembled WGS sequence"/>
</dbReference>
<evidence type="ECO:0000256" key="1">
    <source>
        <dbReference type="ARBA" id="ARBA00001933"/>
    </source>
</evidence>
<comment type="cofactor">
    <cofactor evidence="1 9 10">
        <name>pyridoxal 5'-phosphate</name>
        <dbReference type="ChEBI" id="CHEBI:597326"/>
    </cofactor>
</comment>
<reference evidence="12 13" key="1">
    <citation type="journal article" date="2016" name="Nat. Commun.">
        <title>Thousands of microbial genomes shed light on interconnected biogeochemical processes in an aquifer system.</title>
        <authorList>
            <person name="Anantharaman K."/>
            <person name="Brown C.T."/>
            <person name="Hug L.A."/>
            <person name="Sharon I."/>
            <person name="Castelle C.J."/>
            <person name="Probst A.J."/>
            <person name="Thomas B.C."/>
            <person name="Singh A."/>
            <person name="Wilkins M.J."/>
            <person name="Karaoz U."/>
            <person name="Brodie E.L."/>
            <person name="Williams K.H."/>
            <person name="Hubbard S.S."/>
            <person name="Banfield J.F."/>
        </authorList>
    </citation>
    <scope>NUCLEOTIDE SEQUENCE [LARGE SCALE GENOMIC DNA]</scope>
</reference>
<dbReference type="GO" id="GO:0031071">
    <property type="term" value="F:cysteine desulfurase activity"/>
    <property type="evidence" value="ECO:0007669"/>
    <property type="project" value="UniProtKB-UniRule"/>
</dbReference>
<comment type="subunit">
    <text evidence="9">Homodimer. Forms a heterotetramer with IscU, interacts with other sulfur acceptors.</text>
</comment>
<dbReference type="PANTHER" id="PTHR11601">
    <property type="entry name" value="CYSTEINE DESULFURYLASE FAMILY MEMBER"/>
    <property type="match status" value="1"/>
</dbReference>
<evidence type="ECO:0000313" key="13">
    <source>
        <dbReference type="Proteomes" id="UP000176751"/>
    </source>
</evidence>
<dbReference type="InterPro" id="IPR016454">
    <property type="entry name" value="Cysteine_dSase"/>
</dbReference>
<comment type="function">
    <text evidence="9">Master enzyme that delivers sulfur to a number of partners involved in Fe-S cluster assembly, tRNA modification or cofactor biosynthesis. Catalyzes the removal of elemental sulfur atoms from cysteine to produce alanine. Functions as a sulfur delivery protein for Fe-S cluster synthesis onto IscU, an Fe-S scaffold assembly protein, as well as other S acceptor proteins.</text>
</comment>
<dbReference type="Gene3D" id="3.40.640.10">
    <property type="entry name" value="Type I PLP-dependent aspartate aminotransferase-like (Major domain)"/>
    <property type="match status" value="1"/>
</dbReference>
<evidence type="ECO:0000256" key="2">
    <source>
        <dbReference type="ARBA" id="ARBA00006490"/>
    </source>
</evidence>
<keyword evidence="3 9" id="KW-0808">Transferase</keyword>
<comment type="catalytic activity">
    <reaction evidence="8 9">
        <text>(sulfur carrier)-H + L-cysteine = (sulfur carrier)-SH + L-alanine</text>
        <dbReference type="Rhea" id="RHEA:43892"/>
        <dbReference type="Rhea" id="RHEA-COMP:14737"/>
        <dbReference type="Rhea" id="RHEA-COMP:14739"/>
        <dbReference type="ChEBI" id="CHEBI:29917"/>
        <dbReference type="ChEBI" id="CHEBI:35235"/>
        <dbReference type="ChEBI" id="CHEBI:57972"/>
        <dbReference type="ChEBI" id="CHEBI:64428"/>
        <dbReference type="EC" id="2.8.1.7"/>
    </reaction>
</comment>
<dbReference type="PROSITE" id="PS00595">
    <property type="entry name" value="AA_TRANSFER_CLASS_5"/>
    <property type="match status" value="1"/>
</dbReference>
<gene>
    <name evidence="9" type="primary">iscS</name>
    <name evidence="12" type="ORF">A2196_04390</name>
</gene>
<feature type="binding site" evidence="9">
    <location>
        <position position="238"/>
    </location>
    <ligand>
        <name>pyridoxal 5'-phosphate</name>
        <dbReference type="ChEBI" id="CHEBI:597326"/>
    </ligand>
</feature>
<feature type="active site" description="Cysteine persulfide intermediate" evidence="9">
    <location>
        <position position="326"/>
    </location>
</feature>
<sequence length="386" mass="42369">MRKRIYLDYAATTPVDPAVLVAMRPYFNRDFGNPSSLHSFGQKAKSALEGSRNVIAGLIGAKSEEIIFTSSATESNNLALKGVAFANRDKGNHIIISAIEHDCVLNTALWLSKQGFEITQIPVGKDGLVDPERIEKSIKKDTILVSVIWGNNEIGTLQPIVEIGRICRKKNVLFHTDAAQAFGKIPIDVVRDNVDLLTASSHKIYGPKGAAFLFVKRGILLTPILHGGGQERNLRSSTENIGSIVGFAIAAEIADERMNSENKKLLMMRDKIINKILRKVPDSYLNGHPTKRISNIANLRFAFVEGESMIMELSAAGIAVSTGSACSSPKLEPSHVLLALGLRPEEIHGSVRISLGRWTTDKEIDYLIEVLPRVVEKLRKISPFAR</sequence>
<keyword evidence="9" id="KW-0001">2Fe-2S</keyword>
<feature type="binding site" description="via persulfide group" evidence="9">
    <location>
        <position position="326"/>
    </location>
    <ligand>
        <name>[2Fe-2S] cluster</name>
        <dbReference type="ChEBI" id="CHEBI:190135"/>
        <note>ligand shared with IscU</note>
    </ligand>
</feature>
<feature type="binding site" evidence="9">
    <location>
        <begin position="72"/>
        <end position="73"/>
    </location>
    <ligand>
        <name>pyridoxal 5'-phosphate</name>
        <dbReference type="ChEBI" id="CHEBI:597326"/>
    </ligand>
</feature>
<keyword evidence="5 9" id="KW-0663">Pyridoxal phosphate</keyword>
<comment type="subcellular location">
    <subcellularLocation>
        <location evidence="9">Cytoplasm</location>
    </subcellularLocation>
</comment>
<dbReference type="InterPro" id="IPR020578">
    <property type="entry name" value="Aminotrans_V_PyrdxlP_BS"/>
</dbReference>
<keyword evidence="4 9" id="KW-0479">Metal-binding</keyword>
<dbReference type="Gene3D" id="3.90.1150.10">
    <property type="entry name" value="Aspartate Aminotransferase, domain 1"/>
    <property type="match status" value="1"/>
</dbReference>
<dbReference type="PIRSF" id="PIRSF005572">
    <property type="entry name" value="NifS"/>
    <property type="match status" value="1"/>
</dbReference>
<organism evidence="12 13">
    <name type="scientific">Candidatus Curtissbacteria bacterium RIFOXYA1_FULL_41_14</name>
    <dbReference type="NCBI Taxonomy" id="1797737"/>
    <lineage>
        <taxon>Bacteria</taxon>
        <taxon>Candidatus Curtissiibacteriota</taxon>
    </lineage>
</organism>
<dbReference type="InterPro" id="IPR010240">
    <property type="entry name" value="Cys_deSase_IscS"/>
</dbReference>
<comment type="caution">
    <text evidence="12">The sequence shown here is derived from an EMBL/GenBank/DDBJ whole genome shotgun (WGS) entry which is preliminary data.</text>
</comment>
<keyword evidence="6 9" id="KW-0408">Iron</keyword>
<comment type="similarity">
    <text evidence="2 9">Belongs to the class-V pyridoxal-phosphate-dependent aminotransferase family. NifS/IscS subfamily.</text>
</comment>
<dbReference type="GO" id="GO:0046872">
    <property type="term" value="F:metal ion binding"/>
    <property type="evidence" value="ECO:0007669"/>
    <property type="project" value="UniProtKB-KW"/>
</dbReference>
<keyword evidence="9" id="KW-0963">Cytoplasm</keyword>
<dbReference type="InterPro" id="IPR015422">
    <property type="entry name" value="PyrdxlP-dep_Trfase_small"/>
</dbReference>
<feature type="modified residue" description="N6-(pyridoxal phosphate)lysine" evidence="9">
    <location>
        <position position="203"/>
    </location>
</feature>
<evidence type="ECO:0000256" key="9">
    <source>
        <dbReference type="HAMAP-Rule" id="MF_00331"/>
    </source>
</evidence>
<evidence type="ECO:0000256" key="10">
    <source>
        <dbReference type="RuleBase" id="RU004504"/>
    </source>
</evidence>
<dbReference type="GO" id="GO:0044571">
    <property type="term" value="P:[2Fe-2S] cluster assembly"/>
    <property type="evidence" value="ECO:0007669"/>
    <property type="project" value="UniProtKB-UniRule"/>
</dbReference>
<evidence type="ECO:0000256" key="5">
    <source>
        <dbReference type="ARBA" id="ARBA00022898"/>
    </source>
</evidence>
<evidence type="ECO:0000256" key="3">
    <source>
        <dbReference type="ARBA" id="ARBA00022679"/>
    </source>
</evidence>
<dbReference type="Gene3D" id="1.10.260.50">
    <property type="match status" value="1"/>
</dbReference>
<evidence type="ECO:0000256" key="8">
    <source>
        <dbReference type="ARBA" id="ARBA00050776"/>
    </source>
</evidence>